<protein>
    <recommendedName>
        <fullName evidence="1">F-box associated beta-propeller type 1 domain-containing protein</fullName>
    </recommendedName>
</protein>
<dbReference type="EnsemblPlants" id="AUR62019961-RA">
    <property type="protein sequence ID" value="AUR62019961-RA:cds"/>
    <property type="gene ID" value="AUR62019961"/>
</dbReference>
<dbReference type="Proteomes" id="UP000596660">
    <property type="component" value="Unplaced"/>
</dbReference>
<accession>A0A803LWW0</accession>
<dbReference type="PANTHER" id="PTHR35546:SF25">
    <property type="entry name" value="F-BOX DOMAIN-CONTAINING PROTEIN"/>
    <property type="match status" value="1"/>
</dbReference>
<dbReference type="AlphaFoldDB" id="A0A803LWW0"/>
<dbReference type="PANTHER" id="PTHR35546">
    <property type="entry name" value="F-BOX PROTEIN INTERACTION DOMAIN PROTEIN-RELATED"/>
    <property type="match status" value="1"/>
</dbReference>
<keyword evidence="3" id="KW-1185">Reference proteome</keyword>
<sequence>MSQTVNANSTTLSTTTNKSAETIAHDQDLLGEVSVRSSVKLLISFRKASTLWRLWFSSLYFVSRYNHLHPPSLSGLLLVPKYRTKKDDQIEYICLGDQNESITPVFPFEDMTNVTLLQSCNGLLLCCKGEKYYVFNPSIKEKKLLPIDFSPVSPVYYSLVFEPSISPHYKIIGLTKTRKNSNSMYKIFIYSSESNLWSPSKAPEFSAPGDIDFTSGIYCNGSVHWTKRVKRGLYFDIEKETINDMPENPRQEQCSCEYFGHSKGYLYCLFTMEGLHHYELFEMKKDYSAWDFKCKIELNELALHFPKMSMKTYPRDPHFMYQCHVLSVFRGHNGEFEEIIMSIPGEVIAYNCKEKTSRKIYKSRKSEKEKKVWYGIYQVYDFVESISPVSFLTT</sequence>
<dbReference type="GeneID" id="110722536"/>
<dbReference type="Gramene" id="AUR62019961-RA">
    <property type="protein sequence ID" value="AUR62019961-RA:cds"/>
    <property type="gene ID" value="AUR62019961"/>
</dbReference>
<dbReference type="KEGG" id="cqi:110722536"/>
<evidence type="ECO:0000313" key="3">
    <source>
        <dbReference type="Proteomes" id="UP000596660"/>
    </source>
</evidence>
<feature type="domain" description="F-box associated beta-propeller type 1" evidence="1">
    <location>
        <begin position="113"/>
        <end position="255"/>
    </location>
</feature>
<dbReference type="Pfam" id="PF07734">
    <property type="entry name" value="FBA_1"/>
    <property type="match status" value="1"/>
</dbReference>
<dbReference type="InterPro" id="IPR055290">
    <property type="entry name" value="At3g26010-like"/>
</dbReference>
<reference evidence="2" key="2">
    <citation type="submission" date="2021-03" db="UniProtKB">
        <authorList>
            <consortium name="EnsemblPlants"/>
        </authorList>
    </citation>
    <scope>IDENTIFICATION</scope>
</reference>
<name>A0A803LWW0_CHEQI</name>
<evidence type="ECO:0000313" key="2">
    <source>
        <dbReference type="EnsemblPlants" id="AUR62019961-RA:cds"/>
    </source>
</evidence>
<dbReference type="OMA" id="MAESHID"/>
<organism evidence="2 3">
    <name type="scientific">Chenopodium quinoa</name>
    <name type="common">Quinoa</name>
    <dbReference type="NCBI Taxonomy" id="63459"/>
    <lineage>
        <taxon>Eukaryota</taxon>
        <taxon>Viridiplantae</taxon>
        <taxon>Streptophyta</taxon>
        <taxon>Embryophyta</taxon>
        <taxon>Tracheophyta</taxon>
        <taxon>Spermatophyta</taxon>
        <taxon>Magnoliopsida</taxon>
        <taxon>eudicotyledons</taxon>
        <taxon>Gunneridae</taxon>
        <taxon>Pentapetalae</taxon>
        <taxon>Caryophyllales</taxon>
        <taxon>Chenopodiaceae</taxon>
        <taxon>Chenopodioideae</taxon>
        <taxon>Atripliceae</taxon>
        <taxon>Chenopodium</taxon>
    </lineage>
</organism>
<dbReference type="InterPro" id="IPR017451">
    <property type="entry name" value="F-box-assoc_interact_dom"/>
</dbReference>
<dbReference type="RefSeq" id="XP_021757497.1">
    <property type="nucleotide sequence ID" value="XM_021901805.1"/>
</dbReference>
<gene>
    <name evidence="2" type="primary">LOC110722536</name>
</gene>
<evidence type="ECO:0000259" key="1">
    <source>
        <dbReference type="Pfam" id="PF07734"/>
    </source>
</evidence>
<dbReference type="NCBIfam" id="TIGR01640">
    <property type="entry name" value="F_box_assoc_1"/>
    <property type="match status" value="1"/>
</dbReference>
<dbReference type="OrthoDB" id="605328at2759"/>
<proteinExistence type="predicted"/>
<reference evidence="2" key="1">
    <citation type="journal article" date="2017" name="Nature">
        <title>The genome of Chenopodium quinoa.</title>
        <authorList>
            <person name="Jarvis D.E."/>
            <person name="Ho Y.S."/>
            <person name="Lightfoot D.J."/>
            <person name="Schmoeckel S.M."/>
            <person name="Li B."/>
            <person name="Borm T.J.A."/>
            <person name="Ohyanagi H."/>
            <person name="Mineta K."/>
            <person name="Michell C.T."/>
            <person name="Saber N."/>
            <person name="Kharbatia N.M."/>
            <person name="Rupper R.R."/>
            <person name="Sharp A.R."/>
            <person name="Dally N."/>
            <person name="Boughton B.A."/>
            <person name="Woo Y.H."/>
            <person name="Gao G."/>
            <person name="Schijlen E.G.W.M."/>
            <person name="Guo X."/>
            <person name="Momin A.A."/>
            <person name="Negrao S."/>
            <person name="Al-Babili S."/>
            <person name="Gehring C."/>
            <person name="Roessner U."/>
            <person name="Jung C."/>
            <person name="Murphy K."/>
            <person name="Arold S.T."/>
            <person name="Gojobori T."/>
            <person name="van der Linden C.G."/>
            <person name="van Loo E.N."/>
            <person name="Jellen E.N."/>
            <person name="Maughan P.J."/>
            <person name="Tester M."/>
        </authorList>
    </citation>
    <scope>NUCLEOTIDE SEQUENCE [LARGE SCALE GENOMIC DNA]</scope>
    <source>
        <strain evidence="2">cv. PI 614886</strain>
    </source>
</reference>
<dbReference type="InterPro" id="IPR006527">
    <property type="entry name" value="F-box-assoc_dom_typ1"/>
</dbReference>